<proteinExistence type="inferred from homology"/>
<evidence type="ECO:0000256" key="7">
    <source>
        <dbReference type="ARBA" id="ARBA00022927"/>
    </source>
</evidence>
<dbReference type="InterPro" id="IPR010490">
    <property type="entry name" value="COG6"/>
</dbReference>
<dbReference type="OrthoDB" id="272987at2759"/>
<organism evidence="15 16">
    <name type="scientific">Caligus rogercresseyi</name>
    <name type="common">Sea louse</name>
    <dbReference type="NCBI Taxonomy" id="217165"/>
    <lineage>
        <taxon>Eukaryota</taxon>
        <taxon>Metazoa</taxon>
        <taxon>Ecdysozoa</taxon>
        <taxon>Arthropoda</taxon>
        <taxon>Crustacea</taxon>
        <taxon>Multicrustacea</taxon>
        <taxon>Hexanauplia</taxon>
        <taxon>Copepoda</taxon>
        <taxon>Siphonostomatoida</taxon>
        <taxon>Caligidae</taxon>
        <taxon>Caligus</taxon>
    </lineage>
</organism>
<feature type="coiled-coil region" evidence="12">
    <location>
        <begin position="86"/>
        <end position="120"/>
    </location>
</feature>
<dbReference type="InterPro" id="IPR048369">
    <property type="entry name" value="COG6_C"/>
</dbReference>
<evidence type="ECO:0000256" key="3">
    <source>
        <dbReference type="ARBA" id="ARBA00011023"/>
    </source>
</evidence>
<dbReference type="SMART" id="SM01087">
    <property type="entry name" value="COG6"/>
    <property type="match status" value="1"/>
</dbReference>
<sequence>MEIMLTTESAKGASEPTAPSVLERKLRKIIDSGVENDPKISSALGELSIFFNENSLKTRRNLRGEIESLAVNSDFVIAFENVKNLADALADDISSVDNEISAMEAEILQTELKTRNLTNKITEYRKASTVLEKKSRILHQFRDNFELSDEHKVILTDESSEVNEEFFEALEQLRKIRKDCEETLLNSGGETSLEIMDKMSSTQEAALQKLYKWTTVSLRSKNVSDYITLEEKSRLSTAMKYLQERPVLFKYVLTEYSNFRKSVLVQHASPMELHAHDPLRYVGDMLAWLHQSAPTESENVRALLQACEQTDIEAAVQEVLSTATEGICRPLQTRAEQVVLSESEPVVLFRLANLIRFYSGTFSPVLRTSESPLMSTLKELDILCFNQFMNILNSRVAQLTSESLGSPSPQTLAPSPNTHSLMSLLKDILSSSTVMEDQEKQFAIIVNAILDPLLRSLNASVSGYSRTDQDVYMLNCLYFVSSSLSLFQFNDSKLKALETEMSNRLDTLASEQASHLIAYLGLQPICTLLLKWSKKSESPLSRVEGMEPHNLSRFVEKLDEFLVAPDSFLLPQISLLSSSSQRKNINQRPLSVVLASYKQLYEAVNDPNSGYEAPTSVLSKTPDQVAILLQM</sequence>
<dbReference type="PANTHER" id="PTHR21506">
    <property type="entry name" value="COMPONENT OF OLIGOMERIC GOLGI COMPLEX 6"/>
    <property type="match status" value="1"/>
</dbReference>
<feature type="domain" description="Conserved Oligomeric Golgi complex subunit 6 C-terminal" evidence="14">
    <location>
        <begin position="192"/>
        <end position="629"/>
    </location>
</feature>
<evidence type="ECO:0000256" key="9">
    <source>
        <dbReference type="ARBA" id="ARBA00023136"/>
    </source>
</evidence>
<evidence type="ECO:0000256" key="6">
    <source>
        <dbReference type="ARBA" id="ARBA00022448"/>
    </source>
</evidence>
<dbReference type="Pfam" id="PF20653">
    <property type="entry name" value="COG6_C"/>
    <property type="match status" value="1"/>
</dbReference>
<comment type="similarity">
    <text evidence="3 11">Belongs to the COG6 family.</text>
</comment>
<keyword evidence="16" id="KW-1185">Reference proteome</keyword>
<evidence type="ECO:0000256" key="1">
    <source>
        <dbReference type="ARBA" id="ARBA00003627"/>
    </source>
</evidence>
<dbReference type="PANTHER" id="PTHR21506:SF0">
    <property type="entry name" value="CONSERVED OLIGOMERIC GOLGI COMPLEX SUBUNIT 6"/>
    <property type="match status" value="1"/>
</dbReference>
<evidence type="ECO:0000259" key="13">
    <source>
        <dbReference type="Pfam" id="PF06419"/>
    </source>
</evidence>
<dbReference type="AlphaFoldDB" id="A0A7T8KHU5"/>
<dbReference type="GO" id="GO:0017119">
    <property type="term" value="C:Golgi transport complex"/>
    <property type="evidence" value="ECO:0007669"/>
    <property type="project" value="UniProtKB-UniRule"/>
</dbReference>
<dbReference type="GO" id="GO:0000139">
    <property type="term" value="C:Golgi membrane"/>
    <property type="evidence" value="ECO:0007669"/>
    <property type="project" value="UniProtKB-SubCell"/>
</dbReference>
<dbReference type="EMBL" id="CP045890">
    <property type="protein sequence ID" value="QQP56176.1"/>
    <property type="molecule type" value="Genomic_DNA"/>
</dbReference>
<reference evidence="16" key="1">
    <citation type="submission" date="2021-01" db="EMBL/GenBank/DDBJ databases">
        <title>Caligus Genome Assembly.</title>
        <authorList>
            <person name="Gallardo-Escarate C."/>
        </authorList>
    </citation>
    <scope>NUCLEOTIDE SEQUENCE [LARGE SCALE GENOMIC DNA]</scope>
</reference>
<comment type="subunit">
    <text evidence="4">Component of the conserved oligomeric Golgi complex which is composed of eight different subunits and is required for normal Golgi morphology and localization.</text>
</comment>
<evidence type="ECO:0000256" key="5">
    <source>
        <dbReference type="ARBA" id="ARBA00020973"/>
    </source>
</evidence>
<evidence type="ECO:0000259" key="14">
    <source>
        <dbReference type="Pfam" id="PF20653"/>
    </source>
</evidence>
<protein>
    <recommendedName>
        <fullName evidence="5 11">Conserved oligomeric Golgi complex subunit 6</fullName>
        <shortName evidence="11">COG complex subunit 6</shortName>
    </recommendedName>
    <alternativeName>
        <fullName evidence="10 11">Component of oligomeric Golgi complex 6</fullName>
    </alternativeName>
</protein>
<accession>A0A7T8KHU5</accession>
<dbReference type="Proteomes" id="UP000595437">
    <property type="component" value="Chromosome 1"/>
</dbReference>
<evidence type="ECO:0000256" key="10">
    <source>
        <dbReference type="ARBA" id="ARBA00031348"/>
    </source>
</evidence>
<dbReference type="Pfam" id="PF06419">
    <property type="entry name" value="COG6_N"/>
    <property type="match status" value="1"/>
</dbReference>
<dbReference type="GO" id="GO:0015031">
    <property type="term" value="P:protein transport"/>
    <property type="evidence" value="ECO:0007669"/>
    <property type="project" value="UniProtKB-KW"/>
</dbReference>
<comment type="subcellular location">
    <subcellularLocation>
        <location evidence="2 11">Golgi apparatus membrane</location>
        <topology evidence="2 11">Peripheral membrane protein</topology>
    </subcellularLocation>
</comment>
<keyword evidence="6 11" id="KW-0813">Transport</keyword>
<keyword evidence="9 11" id="KW-0472">Membrane</keyword>
<evidence type="ECO:0000256" key="12">
    <source>
        <dbReference type="SAM" id="Coils"/>
    </source>
</evidence>
<dbReference type="GO" id="GO:0006891">
    <property type="term" value="P:intra-Golgi vesicle-mediated transport"/>
    <property type="evidence" value="ECO:0007669"/>
    <property type="project" value="UniProtKB-UniRule"/>
</dbReference>
<evidence type="ECO:0000256" key="11">
    <source>
        <dbReference type="RuleBase" id="RU365075"/>
    </source>
</evidence>
<gene>
    <name evidence="15" type="ORF">FKW44_000757</name>
</gene>
<evidence type="ECO:0000256" key="4">
    <source>
        <dbReference type="ARBA" id="ARBA00011166"/>
    </source>
</evidence>
<comment type="function">
    <text evidence="1 11">Required for normal Golgi function.</text>
</comment>
<keyword evidence="7 11" id="KW-0653">Protein transport</keyword>
<keyword evidence="8 11" id="KW-0333">Golgi apparatus</keyword>
<name>A0A7T8KHU5_CALRO</name>
<evidence type="ECO:0000313" key="15">
    <source>
        <dbReference type="EMBL" id="QQP56176.1"/>
    </source>
</evidence>
<dbReference type="InterPro" id="IPR048368">
    <property type="entry name" value="COG6_N"/>
</dbReference>
<keyword evidence="12" id="KW-0175">Coiled coil</keyword>
<evidence type="ECO:0000256" key="8">
    <source>
        <dbReference type="ARBA" id="ARBA00023034"/>
    </source>
</evidence>
<evidence type="ECO:0000256" key="2">
    <source>
        <dbReference type="ARBA" id="ARBA00004395"/>
    </source>
</evidence>
<feature type="domain" description="Conserved oligomeric complex COG6 N-terminal" evidence="13">
    <location>
        <begin position="47"/>
        <end position="157"/>
    </location>
</feature>
<evidence type="ECO:0000313" key="16">
    <source>
        <dbReference type="Proteomes" id="UP000595437"/>
    </source>
</evidence>